<dbReference type="PROSITE" id="PS01055">
    <property type="entry name" value="DNA_LIGASE_N1"/>
    <property type="match status" value="1"/>
</dbReference>
<feature type="binding site" evidence="14">
    <location>
        <position position="120"/>
    </location>
    <ligand>
        <name>NAD(+)</name>
        <dbReference type="ChEBI" id="CHEBI:57540"/>
    </ligand>
</feature>
<feature type="binding site" evidence="14">
    <location>
        <position position="190"/>
    </location>
    <ligand>
        <name>NAD(+)</name>
        <dbReference type="ChEBI" id="CHEBI:57540"/>
    </ligand>
</feature>
<accession>A0A2M6K7V8</accession>
<dbReference type="SUPFAM" id="SSF56091">
    <property type="entry name" value="DNA ligase/mRNA capping enzyme, catalytic domain"/>
    <property type="match status" value="1"/>
</dbReference>
<dbReference type="CDD" id="cd00114">
    <property type="entry name" value="LIGANc"/>
    <property type="match status" value="1"/>
</dbReference>
<dbReference type="Gene3D" id="1.10.287.610">
    <property type="entry name" value="Helix hairpin bin"/>
    <property type="match status" value="1"/>
</dbReference>
<evidence type="ECO:0000313" key="18">
    <source>
        <dbReference type="Proteomes" id="UP000230869"/>
    </source>
</evidence>
<feature type="binding site" evidence="14">
    <location>
        <position position="328"/>
    </location>
    <ligand>
        <name>NAD(+)</name>
        <dbReference type="ChEBI" id="CHEBI:57540"/>
    </ligand>
</feature>
<dbReference type="Gene3D" id="3.30.470.30">
    <property type="entry name" value="DNA ligase/mRNA capping enzyme"/>
    <property type="match status" value="1"/>
</dbReference>
<gene>
    <name evidence="14" type="primary">ligA</name>
    <name evidence="17" type="ORF">COV49_04385</name>
</gene>
<evidence type="ECO:0000256" key="4">
    <source>
        <dbReference type="ARBA" id="ARBA00022598"/>
    </source>
</evidence>
<keyword evidence="14" id="KW-0464">Manganese</keyword>
<dbReference type="SMART" id="SM00292">
    <property type="entry name" value="BRCT"/>
    <property type="match status" value="1"/>
</dbReference>
<feature type="binding site" evidence="14">
    <location>
        <position position="440"/>
    </location>
    <ligand>
        <name>Zn(2+)</name>
        <dbReference type="ChEBI" id="CHEBI:29105"/>
    </ligand>
</feature>
<evidence type="ECO:0000256" key="6">
    <source>
        <dbReference type="ARBA" id="ARBA00022723"/>
    </source>
</evidence>
<comment type="caution">
    <text evidence="17">The sequence shown here is derived from an EMBL/GenBank/DDBJ whole genome shotgun (WGS) entry which is preliminary data.</text>
</comment>
<dbReference type="Pfam" id="PF00533">
    <property type="entry name" value="BRCT"/>
    <property type="match status" value="1"/>
</dbReference>
<keyword evidence="8 14" id="KW-0862">Zinc</keyword>
<dbReference type="CDD" id="cd17748">
    <property type="entry name" value="BRCT_DNA_ligase_like"/>
    <property type="match status" value="1"/>
</dbReference>
<evidence type="ECO:0000256" key="14">
    <source>
        <dbReference type="HAMAP-Rule" id="MF_01588"/>
    </source>
</evidence>
<dbReference type="FunFam" id="1.10.150.20:FF:000007">
    <property type="entry name" value="DNA ligase"/>
    <property type="match status" value="1"/>
</dbReference>
<dbReference type="InterPro" id="IPR010994">
    <property type="entry name" value="RuvA_2-like"/>
</dbReference>
<evidence type="ECO:0000256" key="13">
    <source>
        <dbReference type="ARBA" id="ARBA00060881"/>
    </source>
</evidence>
<dbReference type="SUPFAM" id="SSF52113">
    <property type="entry name" value="BRCT domain"/>
    <property type="match status" value="1"/>
</dbReference>
<feature type="domain" description="BRCT" evidence="16">
    <location>
        <begin position="618"/>
        <end position="696"/>
    </location>
</feature>
<dbReference type="InterPro" id="IPR004149">
    <property type="entry name" value="Znf_DNAligase_C4"/>
</dbReference>
<dbReference type="InterPro" id="IPR001357">
    <property type="entry name" value="BRCT_dom"/>
</dbReference>
<evidence type="ECO:0000256" key="2">
    <source>
        <dbReference type="ARBA" id="ARBA00012722"/>
    </source>
</evidence>
<feature type="binding site" evidence="14">
    <location>
        <position position="445"/>
    </location>
    <ligand>
        <name>Zn(2+)</name>
        <dbReference type="ChEBI" id="CHEBI:29105"/>
    </ligand>
</feature>
<dbReference type="Pfam" id="PF14520">
    <property type="entry name" value="HHH_5"/>
    <property type="match status" value="1"/>
</dbReference>
<evidence type="ECO:0000259" key="16">
    <source>
        <dbReference type="PROSITE" id="PS50172"/>
    </source>
</evidence>
<dbReference type="InterPro" id="IPR003583">
    <property type="entry name" value="Hlx-hairpin-Hlx_DNA-bd_motif"/>
</dbReference>
<comment type="caution">
    <text evidence="14">Lacks conserved residue(s) required for the propagation of feature annotation.</text>
</comment>
<feature type="binding site" evidence="14">
    <location>
        <position position="425"/>
    </location>
    <ligand>
        <name>Zn(2+)</name>
        <dbReference type="ChEBI" id="CHEBI:29105"/>
    </ligand>
</feature>
<comment type="cofactor">
    <cofactor evidence="14">
        <name>Mg(2+)</name>
        <dbReference type="ChEBI" id="CHEBI:18420"/>
    </cofactor>
    <cofactor evidence="14">
        <name>Mn(2+)</name>
        <dbReference type="ChEBI" id="CHEBI:29035"/>
    </cofactor>
</comment>
<keyword evidence="4 14" id="KW-0436">Ligase</keyword>
<dbReference type="SUPFAM" id="SSF50249">
    <property type="entry name" value="Nucleic acid-binding proteins"/>
    <property type="match status" value="1"/>
</dbReference>
<keyword evidence="5 14" id="KW-0235">DNA replication</keyword>
<evidence type="ECO:0000256" key="3">
    <source>
        <dbReference type="ARBA" id="ARBA00013308"/>
    </source>
</evidence>
<dbReference type="SMART" id="SM00278">
    <property type="entry name" value="HhH1"/>
    <property type="match status" value="3"/>
</dbReference>
<dbReference type="InterPro" id="IPR013839">
    <property type="entry name" value="DNAligase_adenylation"/>
</dbReference>
<dbReference type="NCBIfam" id="TIGR00575">
    <property type="entry name" value="dnlj"/>
    <property type="match status" value="1"/>
</dbReference>
<dbReference type="Pfam" id="PF03119">
    <property type="entry name" value="DNA_ligase_ZBD"/>
    <property type="match status" value="1"/>
</dbReference>
<evidence type="ECO:0000256" key="9">
    <source>
        <dbReference type="ARBA" id="ARBA00022842"/>
    </source>
</evidence>
<dbReference type="GO" id="GO:0006281">
    <property type="term" value="P:DNA repair"/>
    <property type="evidence" value="ECO:0007669"/>
    <property type="project" value="UniProtKB-KW"/>
</dbReference>
<keyword evidence="15" id="KW-0175">Coiled coil</keyword>
<dbReference type="InterPro" id="IPR001679">
    <property type="entry name" value="DNA_ligase"/>
</dbReference>
<dbReference type="InterPro" id="IPR018239">
    <property type="entry name" value="DNA_ligase_AS"/>
</dbReference>
<evidence type="ECO:0000256" key="8">
    <source>
        <dbReference type="ARBA" id="ARBA00022833"/>
    </source>
</evidence>
<feature type="binding site" evidence="14">
    <location>
        <begin position="83"/>
        <end position="84"/>
    </location>
    <ligand>
        <name>NAD(+)</name>
        <dbReference type="ChEBI" id="CHEBI:57540"/>
    </ligand>
</feature>
<dbReference type="FunFam" id="2.40.50.140:FF:000012">
    <property type="entry name" value="DNA ligase"/>
    <property type="match status" value="1"/>
</dbReference>
<dbReference type="Pfam" id="PF03120">
    <property type="entry name" value="OB_DNA_ligase"/>
    <property type="match status" value="1"/>
</dbReference>
<keyword evidence="6 14" id="KW-0479">Metal-binding</keyword>
<evidence type="ECO:0000256" key="12">
    <source>
        <dbReference type="ARBA" id="ARBA00034005"/>
    </source>
</evidence>
<dbReference type="PIRSF" id="PIRSF001604">
    <property type="entry name" value="LigA"/>
    <property type="match status" value="1"/>
</dbReference>
<dbReference type="Gene3D" id="3.40.50.10190">
    <property type="entry name" value="BRCT domain"/>
    <property type="match status" value="1"/>
</dbReference>
<dbReference type="PANTHER" id="PTHR23389:SF9">
    <property type="entry name" value="DNA LIGASE"/>
    <property type="match status" value="1"/>
</dbReference>
<protein>
    <recommendedName>
        <fullName evidence="3 14">DNA ligase</fullName>
        <ecNumber evidence="2 14">6.5.1.2</ecNumber>
    </recommendedName>
    <alternativeName>
        <fullName evidence="14">Polydeoxyribonucleotide synthase [NAD(+)]</fullName>
    </alternativeName>
</protein>
<feature type="active site" description="N6-AMP-lysine intermediate" evidence="14">
    <location>
        <position position="122"/>
    </location>
</feature>
<dbReference type="PROSITE" id="PS50172">
    <property type="entry name" value="BRCT"/>
    <property type="match status" value="1"/>
</dbReference>
<dbReference type="InterPro" id="IPR013840">
    <property type="entry name" value="DNAligase_N"/>
</dbReference>
<proteinExistence type="inferred from homology"/>
<feature type="coiled-coil region" evidence="15">
    <location>
        <begin position="3"/>
        <end position="57"/>
    </location>
</feature>
<keyword evidence="7 14" id="KW-0227">DNA damage</keyword>
<evidence type="ECO:0000256" key="7">
    <source>
        <dbReference type="ARBA" id="ARBA00022763"/>
    </source>
</evidence>
<comment type="function">
    <text evidence="1 14">DNA ligase that catalyzes the formation of phosphodiester linkages between 5'-phosphoryl and 3'-hydroxyl groups in double-stranded DNA using NAD as a coenzyme and as the energy source for the reaction. It is essential for DNA replication and repair of damaged DNA.</text>
</comment>
<dbReference type="GO" id="GO:0005829">
    <property type="term" value="C:cytosol"/>
    <property type="evidence" value="ECO:0007669"/>
    <property type="project" value="TreeGrafter"/>
</dbReference>
<name>A0A2M6K7V8_9BACT</name>
<evidence type="ECO:0000256" key="11">
    <source>
        <dbReference type="ARBA" id="ARBA00023204"/>
    </source>
</evidence>
<dbReference type="Pfam" id="PF01653">
    <property type="entry name" value="DNA_ligase_aden"/>
    <property type="match status" value="1"/>
</dbReference>
<dbReference type="SMART" id="SM00532">
    <property type="entry name" value="LIGANc"/>
    <property type="match status" value="1"/>
</dbReference>
<feature type="binding site" evidence="14">
    <location>
        <position position="422"/>
    </location>
    <ligand>
        <name>Zn(2+)</name>
        <dbReference type="ChEBI" id="CHEBI:29105"/>
    </ligand>
</feature>
<comment type="catalytic activity">
    <reaction evidence="12 14">
        <text>NAD(+) + (deoxyribonucleotide)n-3'-hydroxyl + 5'-phospho-(deoxyribonucleotide)m = (deoxyribonucleotide)n+m + AMP + beta-nicotinamide D-nucleotide.</text>
        <dbReference type="EC" id="6.5.1.2"/>
    </reaction>
</comment>
<dbReference type="GO" id="GO:0003911">
    <property type="term" value="F:DNA ligase (NAD+) activity"/>
    <property type="evidence" value="ECO:0007669"/>
    <property type="project" value="UniProtKB-UniRule"/>
</dbReference>
<dbReference type="PANTHER" id="PTHR23389">
    <property type="entry name" value="CHROMOSOME TRANSMISSION FIDELITY FACTOR 18"/>
    <property type="match status" value="1"/>
</dbReference>
<evidence type="ECO:0000256" key="5">
    <source>
        <dbReference type="ARBA" id="ARBA00022705"/>
    </source>
</evidence>
<organism evidence="17 18">
    <name type="scientific">Candidatus Falkowbacteria bacterium CG11_big_fil_rev_8_21_14_0_20_39_10</name>
    <dbReference type="NCBI Taxonomy" id="1974570"/>
    <lineage>
        <taxon>Bacteria</taxon>
        <taxon>Candidatus Falkowiibacteriota</taxon>
    </lineage>
</organism>
<dbReference type="SUPFAM" id="SSF47781">
    <property type="entry name" value="RuvA domain 2-like"/>
    <property type="match status" value="1"/>
</dbReference>
<reference evidence="17 18" key="1">
    <citation type="submission" date="2017-09" db="EMBL/GenBank/DDBJ databases">
        <title>Depth-based differentiation of microbial function through sediment-hosted aquifers and enrichment of novel symbionts in the deep terrestrial subsurface.</title>
        <authorList>
            <person name="Probst A.J."/>
            <person name="Ladd B."/>
            <person name="Jarett J.K."/>
            <person name="Geller-Mcgrath D.E."/>
            <person name="Sieber C.M."/>
            <person name="Emerson J.B."/>
            <person name="Anantharaman K."/>
            <person name="Thomas B.C."/>
            <person name="Malmstrom R."/>
            <person name="Stieglmeier M."/>
            <person name="Klingl A."/>
            <person name="Woyke T."/>
            <person name="Ryan C.M."/>
            <person name="Banfield J.F."/>
        </authorList>
    </citation>
    <scope>NUCLEOTIDE SEQUENCE [LARGE SCALE GENOMIC DNA]</scope>
    <source>
        <strain evidence="17">CG11_big_fil_rev_8_21_14_0_20_39_10</strain>
    </source>
</reference>
<feature type="binding site" evidence="14">
    <location>
        <position position="143"/>
    </location>
    <ligand>
        <name>NAD(+)</name>
        <dbReference type="ChEBI" id="CHEBI:57540"/>
    </ligand>
</feature>
<keyword evidence="11 14" id="KW-0234">DNA repair</keyword>
<dbReference type="HAMAP" id="MF_01588">
    <property type="entry name" value="DNA_ligase_A"/>
    <property type="match status" value="1"/>
</dbReference>
<dbReference type="InterPro" id="IPR041663">
    <property type="entry name" value="DisA/LigA_HHH"/>
</dbReference>
<dbReference type="EC" id="6.5.1.2" evidence="2 14"/>
<dbReference type="Proteomes" id="UP000230869">
    <property type="component" value="Unassembled WGS sequence"/>
</dbReference>
<comment type="similarity">
    <text evidence="13 14">Belongs to the NAD-dependent DNA ligase family. LigA subfamily.</text>
</comment>
<dbReference type="NCBIfam" id="NF005932">
    <property type="entry name" value="PRK07956.1"/>
    <property type="match status" value="1"/>
</dbReference>
<keyword evidence="10 14" id="KW-0520">NAD</keyword>
<dbReference type="AlphaFoldDB" id="A0A2M6K7V8"/>
<dbReference type="GO" id="GO:0046872">
    <property type="term" value="F:metal ion binding"/>
    <property type="evidence" value="ECO:0007669"/>
    <property type="project" value="UniProtKB-KW"/>
</dbReference>
<dbReference type="Gene3D" id="1.10.150.20">
    <property type="entry name" value="5' to 3' exonuclease, C-terminal subdomain"/>
    <property type="match status" value="2"/>
</dbReference>
<dbReference type="InterPro" id="IPR004150">
    <property type="entry name" value="NAD_DNA_ligase_OB"/>
</dbReference>
<sequence length="696" mass="79178">MDKKEARKRIEMLKDEINHHRYLYHVLDSQEISDGALDSLKNELFKLEQEYPDLITRDSPTQRVSGKPLEKFTKVIHSSPMMSLFDAFSEKDMREWEGRLKGIMNKELRIRDKKLEYFCELKLDGLAVTLRYENGMFTQGATRGDGKVGEDVTQNLKTIESIPLKLCQFTPKDANLRQAVAKGVIEVRGEAIMTKKIFEELNKKHKKEGRALLANPRNAAAGSIRQLDPKLARERKLDFYVYDIITDLGFEKHEEKSQLAKLWGFKILKQNRLCQNLDEVIKFHKEQEKHRESFPFLFDGVVVKVNDLKLWPVLGIVGKGPRYMMAYKFAAEQATTRVKNVIWQVGRTGTLTPIAVLEPVGVGGVTVSHSTLHNMDEIKRLDLKINDTVIIERAGDVIPKVIKVIKNLRDGHEKNISVPRKCPMCGGRVERISGEVAYRCENKNCYAVNLRKLIHWTSKGAVDIDGLGKKIVEQLVKVGLARDIADFYELTVDDLKPLERFADKSADNLIKAIESKKEIDLAKFIYGLGIRHVGEETAVMLSKKLEVRSKKIFDLIKVFQEYRLEELEELEDVGPIVAKSIYDWFQDEKNLLILEKLEKNGVIIRNQESLQKGGQAGIRNQVLAGKTFVLTGTLASLTREEAKAKIRELGGEVSSSVSKNTDFVVAGLEPGSKYEKAKKIGITMLNERDFIKLINQ</sequence>
<keyword evidence="9 14" id="KW-0460">Magnesium</keyword>
<evidence type="ECO:0000256" key="1">
    <source>
        <dbReference type="ARBA" id="ARBA00004067"/>
    </source>
</evidence>
<dbReference type="Gene3D" id="2.40.50.140">
    <property type="entry name" value="Nucleic acid-binding proteins"/>
    <property type="match status" value="1"/>
</dbReference>
<dbReference type="InterPro" id="IPR012340">
    <property type="entry name" value="NA-bd_OB-fold"/>
</dbReference>
<evidence type="ECO:0000313" key="17">
    <source>
        <dbReference type="EMBL" id="PIR12740.1"/>
    </source>
</evidence>
<dbReference type="GO" id="GO:0003677">
    <property type="term" value="F:DNA binding"/>
    <property type="evidence" value="ECO:0007669"/>
    <property type="project" value="InterPro"/>
</dbReference>
<dbReference type="GO" id="GO:0006260">
    <property type="term" value="P:DNA replication"/>
    <property type="evidence" value="ECO:0007669"/>
    <property type="project" value="UniProtKB-KW"/>
</dbReference>
<evidence type="ECO:0000256" key="15">
    <source>
        <dbReference type="SAM" id="Coils"/>
    </source>
</evidence>
<dbReference type="InterPro" id="IPR036420">
    <property type="entry name" value="BRCT_dom_sf"/>
</dbReference>
<dbReference type="Gene3D" id="6.20.10.30">
    <property type="match status" value="1"/>
</dbReference>
<dbReference type="EMBL" id="PCWW01000073">
    <property type="protein sequence ID" value="PIR12740.1"/>
    <property type="molecule type" value="Genomic_DNA"/>
</dbReference>
<evidence type="ECO:0000256" key="10">
    <source>
        <dbReference type="ARBA" id="ARBA00023027"/>
    </source>
</evidence>
<feature type="binding site" evidence="14">
    <location>
        <position position="304"/>
    </location>
    <ligand>
        <name>NAD(+)</name>
        <dbReference type="ChEBI" id="CHEBI:57540"/>
    </ligand>
</feature>
<dbReference type="Pfam" id="PF12826">
    <property type="entry name" value="HHH_2"/>
    <property type="match status" value="1"/>
</dbReference>